<dbReference type="InterPro" id="IPR039424">
    <property type="entry name" value="SBP_5"/>
</dbReference>
<dbReference type="Gene3D" id="3.40.190.10">
    <property type="entry name" value="Periplasmic binding protein-like II"/>
    <property type="match status" value="1"/>
</dbReference>
<dbReference type="RefSeq" id="WP_229685916.1">
    <property type="nucleotide sequence ID" value="NZ_BMMK01000002.1"/>
</dbReference>
<keyword evidence="2" id="KW-0813">Transport</keyword>
<dbReference type="PROSITE" id="PS51257">
    <property type="entry name" value="PROKAR_LIPOPROTEIN"/>
    <property type="match status" value="1"/>
</dbReference>
<dbReference type="EMBL" id="BMMK01000002">
    <property type="protein sequence ID" value="GGM37574.1"/>
    <property type="molecule type" value="Genomic_DNA"/>
</dbReference>
<dbReference type="SUPFAM" id="SSF53850">
    <property type="entry name" value="Periplasmic binding protein-like II"/>
    <property type="match status" value="1"/>
</dbReference>
<dbReference type="AlphaFoldDB" id="A0A8J3C6A5"/>
<comment type="caution">
    <text evidence="6">The sequence shown here is derived from an EMBL/GenBank/DDBJ whole genome shotgun (WGS) entry which is preliminary data.</text>
</comment>
<protein>
    <recommendedName>
        <fullName evidence="5">Solute-binding protein family 5 domain-containing protein</fullName>
    </recommendedName>
</protein>
<feature type="signal peptide" evidence="4">
    <location>
        <begin position="1"/>
        <end position="31"/>
    </location>
</feature>
<evidence type="ECO:0000313" key="6">
    <source>
        <dbReference type="EMBL" id="GGM37574.1"/>
    </source>
</evidence>
<dbReference type="CDD" id="cd08518">
    <property type="entry name" value="PBP2_NikA_DppA_OppA_like_19"/>
    <property type="match status" value="1"/>
</dbReference>
<feature type="chain" id="PRO_5035162155" description="Solute-binding protein family 5 domain-containing protein" evidence="4">
    <location>
        <begin position="32"/>
        <end position="536"/>
    </location>
</feature>
<reference evidence="6" key="1">
    <citation type="journal article" date="2014" name="Int. J. Syst. Evol. Microbiol.">
        <title>Complete genome sequence of Corynebacterium casei LMG S-19264T (=DSM 44701T), isolated from a smear-ripened cheese.</title>
        <authorList>
            <consortium name="US DOE Joint Genome Institute (JGI-PGF)"/>
            <person name="Walter F."/>
            <person name="Albersmeier A."/>
            <person name="Kalinowski J."/>
            <person name="Ruckert C."/>
        </authorList>
    </citation>
    <scope>NUCLEOTIDE SEQUENCE</scope>
    <source>
        <strain evidence="6">CGMCC 4.5737</strain>
    </source>
</reference>
<dbReference type="GO" id="GO:0043190">
    <property type="term" value="C:ATP-binding cassette (ABC) transporter complex"/>
    <property type="evidence" value="ECO:0007669"/>
    <property type="project" value="InterPro"/>
</dbReference>
<gene>
    <name evidence="6" type="ORF">GCM10012275_05740</name>
</gene>
<evidence type="ECO:0000256" key="2">
    <source>
        <dbReference type="ARBA" id="ARBA00022448"/>
    </source>
</evidence>
<dbReference type="InterPro" id="IPR030678">
    <property type="entry name" value="Peptide/Ni-bd"/>
</dbReference>
<keyword evidence="3 4" id="KW-0732">Signal</keyword>
<dbReference type="GO" id="GO:1904680">
    <property type="term" value="F:peptide transmembrane transporter activity"/>
    <property type="evidence" value="ECO:0007669"/>
    <property type="project" value="TreeGrafter"/>
</dbReference>
<dbReference type="GO" id="GO:0015833">
    <property type="term" value="P:peptide transport"/>
    <property type="evidence" value="ECO:0007669"/>
    <property type="project" value="TreeGrafter"/>
</dbReference>
<reference evidence="6" key="2">
    <citation type="submission" date="2020-09" db="EMBL/GenBank/DDBJ databases">
        <authorList>
            <person name="Sun Q."/>
            <person name="Zhou Y."/>
        </authorList>
    </citation>
    <scope>NUCLEOTIDE SEQUENCE</scope>
    <source>
        <strain evidence="6">CGMCC 4.5737</strain>
    </source>
</reference>
<name>A0A8J3C6A5_9PSEU</name>
<organism evidence="6 7">
    <name type="scientific">Longimycelium tulufanense</name>
    <dbReference type="NCBI Taxonomy" id="907463"/>
    <lineage>
        <taxon>Bacteria</taxon>
        <taxon>Bacillati</taxon>
        <taxon>Actinomycetota</taxon>
        <taxon>Actinomycetes</taxon>
        <taxon>Pseudonocardiales</taxon>
        <taxon>Pseudonocardiaceae</taxon>
        <taxon>Longimycelium</taxon>
    </lineage>
</organism>
<feature type="domain" description="Solute-binding protein family 5" evidence="5">
    <location>
        <begin position="82"/>
        <end position="441"/>
    </location>
</feature>
<accession>A0A8J3C6A5</accession>
<dbReference type="PIRSF" id="PIRSF002741">
    <property type="entry name" value="MppA"/>
    <property type="match status" value="1"/>
</dbReference>
<dbReference type="InterPro" id="IPR000914">
    <property type="entry name" value="SBP_5_dom"/>
</dbReference>
<keyword evidence="7" id="KW-1185">Reference proteome</keyword>
<sequence length="536" mass="58880">MPHPRPLRPRLVPVLLALAAATALVACSAPANPDASRDADRTRLTLVDPNEPDSLNPLLGYAESGASKLFDGLLAYRADRTLEPALAAELPQPSADGKSWTVKLRKDVRFHDGSPFDAADVVATYKAALNPAYASTVRSSLSMISDVVEMDPRTVRFDLAYPYAPFQHKLVMGILPSEVLAKPEPQDRSPMNVKPIGTGPYELEDWRRGERMVLKANDTYWGGAPKIRKITVVFATDDNTRAQRLRGGDFDGGPLPPKLAKTFENTDGFKVVTHRTSDYRTIEMPMGNPVTGDKAIRLALNYAVNRKGMIDALLAGKGAPASTPIPQSLPEFVEPSAQFRYDRAEAERVLDEAGWVKGDDGIRGRDGRRAAFTVMYPAGDNVRKDLAQAFASDAKAVGVEVNLEGLGWDAIEPRMGQDALVLGDGNPFDPDLTSYPLLHSSYAGDGFNNPGSYKNPEVDEALDAARRTIDPAQRVAYYKQFQRAYAADPGMVFLVFLDHTYVVRDGWTGYEPIVEGHVHGFTWGPWWNVQDWAPKR</sequence>
<dbReference type="Pfam" id="PF00496">
    <property type="entry name" value="SBP_bac_5"/>
    <property type="match status" value="1"/>
</dbReference>
<evidence type="ECO:0000259" key="5">
    <source>
        <dbReference type="Pfam" id="PF00496"/>
    </source>
</evidence>
<comment type="similarity">
    <text evidence="1">Belongs to the bacterial solute-binding protein 5 family.</text>
</comment>
<evidence type="ECO:0000313" key="7">
    <source>
        <dbReference type="Proteomes" id="UP000637578"/>
    </source>
</evidence>
<evidence type="ECO:0000256" key="1">
    <source>
        <dbReference type="ARBA" id="ARBA00005695"/>
    </source>
</evidence>
<dbReference type="PANTHER" id="PTHR30290">
    <property type="entry name" value="PERIPLASMIC BINDING COMPONENT OF ABC TRANSPORTER"/>
    <property type="match status" value="1"/>
</dbReference>
<evidence type="ECO:0000256" key="4">
    <source>
        <dbReference type="SAM" id="SignalP"/>
    </source>
</evidence>
<dbReference type="Gene3D" id="3.90.76.10">
    <property type="entry name" value="Dipeptide-binding Protein, Domain 1"/>
    <property type="match status" value="1"/>
</dbReference>
<dbReference type="Gene3D" id="3.10.105.10">
    <property type="entry name" value="Dipeptide-binding Protein, Domain 3"/>
    <property type="match status" value="1"/>
</dbReference>
<evidence type="ECO:0000256" key="3">
    <source>
        <dbReference type="ARBA" id="ARBA00022729"/>
    </source>
</evidence>
<dbReference type="Proteomes" id="UP000637578">
    <property type="component" value="Unassembled WGS sequence"/>
</dbReference>
<dbReference type="GO" id="GO:0042597">
    <property type="term" value="C:periplasmic space"/>
    <property type="evidence" value="ECO:0007669"/>
    <property type="project" value="UniProtKB-ARBA"/>
</dbReference>
<proteinExistence type="inferred from homology"/>
<dbReference type="PANTHER" id="PTHR30290:SF9">
    <property type="entry name" value="OLIGOPEPTIDE-BINDING PROTEIN APPA"/>
    <property type="match status" value="1"/>
</dbReference>